<keyword evidence="2" id="KW-1133">Transmembrane helix</keyword>
<name>A0A8T1DW17_9STRA</name>
<evidence type="ECO:0000313" key="3">
    <source>
        <dbReference type="EMBL" id="KAG2945882.1"/>
    </source>
</evidence>
<evidence type="ECO:0000256" key="2">
    <source>
        <dbReference type="SAM" id="Phobius"/>
    </source>
</evidence>
<organism evidence="3 4">
    <name type="scientific">Phytophthora cactorum</name>
    <dbReference type="NCBI Taxonomy" id="29920"/>
    <lineage>
        <taxon>Eukaryota</taxon>
        <taxon>Sar</taxon>
        <taxon>Stramenopiles</taxon>
        <taxon>Oomycota</taxon>
        <taxon>Peronosporomycetes</taxon>
        <taxon>Peronosporales</taxon>
        <taxon>Peronosporaceae</taxon>
        <taxon>Phytophthora</taxon>
    </lineage>
</organism>
<dbReference type="EMBL" id="RCMK01000171">
    <property type="protein sequence ID" value="KAG2945882.1"/>
    <property type="molecule type" value="Genomic_DNA"/>
</dbReference>
<feature type="transmembrane region" description="Helical" evidence="2">
    <location>
        <begin position="60"/>
        <end position="78"/>
    </location>
</feature>
<dbReference type="VEuPathDB" id="FungiDB:PC110_g10268"/>
<sequence>MSPSSPGTRSSALETKVSTSVRFQLPTSTRTTTTTDLEVCDPRPACSLLNYAFTPCDGDYLVALLIMAALVLVTYFFMGLDRNDKAPSDIRQEGTRDKEAEQGNPRSTNEFVKFTFNFPVMCVN</sequence>
<evidence type="ECO:0000313" key="4">
    <source>
        <dbReference type="Proteomes" id="UP000736787"/>
    </source>
</evidence>
<keyword evidence="2" id="KW-0812">Transmembrane</keyword>
<proteinExistence type="predicted"/>
<evidence type="ECO:0000256" key="1">
    <source>
        <dbReference type="SAM" id="MobiDB-lite"/>
    </source>
</evidence>
<comment type="caution">
    <text evidence="3">The sequence shown here is derived from an EMBL/GenBank/DDBJ whole genome shotgun (WGS) entry which is preliminary data.</text>
</comment>
<gene>
    <name evidence="3" type="ORF">PC117_g8090</name>
</gene>
<accession>A0A8T1DW17</accession>
<feature type="region of interest" description="Disordered" evidence="1">
    <location>
        <begin position="84"/>
        <end position="106"/>
    </location>
</feature>
<dbReference type="Proteomes" id="UP000736787">
    <property type="component" value="Unassembled WGS sequence"/>
</dbReference>
<feature type="compositionally biased region" description="Basic and acidic residues" evidence="1">
    <location>
        <begin position="84"/>
        <end position="101"/>
    </location>
</feature>
<keyword evidence="2" id="KW-0472">Membrane</keyword>
<reference evidence="3" key="1">
    <citation type="submission" date="2018-10" db="EMBL/GenBank/DDBJ databases">
        <title>Effector identification in a new, highly contiguous assembly of the strawberry crown rot pathogen Phytophthora cactorum.</title>
        <authorList>
            <person name="Armitage A.D."/>
            <person name="Nellist C.F."/>
            <person name="Bates H."/>
            <person name="Vickerstaff R.J."/>
            <person name="Harrison R.J."/>
        </authorList>
    </citation>
    <scope>NUCLEOTIDE SEQUENCE</scope>
    <source>
        <strain evidence="3">4040</strain>
    </source>
</reference>
<protein>
    <submittedName>
        <fullName evidence="3">Uncharacterized protein</fullName>
    </submittedName>
</protein>
<dbReference type="AlphaFoldDB" id="A0A8T1DW17"/>